<organism evidence="15 16">
    <name type="scientific">Oryzicola mucosus</name>
    <dbReference type="NCBI Taxonomy" id="2767425"/>
    <lineage>
        <taxon>Bacteria</taxon>
        <taxon>Pseudomonadati</taxon>
        <taxon>Pseudomonadota</taxon>
        <taxon>Alphaproteobacteria</taxon>
        <taxon>Hyphomicrobiales</taxon>
        <taxon>Phyllobacteriaceae</taxon>
        <taxon>Oryzicola</taxon>
    </lineage>
</organism>
<keyword evidence="3" id="KW-0813">Transport</keyword>
<evidence type="ECO:0000256" key="6">
    <source>
        <dbReference type="ARBA" id="ARBA00022692"/>
    </source>
</evidence>
<evidence type="ECO:0000256" key="9">
    <source>
        <dbReference type="ARBA" id="ARBA00022989"/>
    </source>
</evidence>
<evidence type="ECO:0000313" key="16">
    <source>
        <dbReference type="Proteomes" id="UP000643405"/>
    </source>
</evidence>
<dbReference type="FunFam" id="3.40.50.300:FF:000221">
    <property type="entry name" value="Multidrug ABC transporter ATP-binding protein"/>
    <property type="match status" value="1"/>
</dbReference>
<keyword evidence="10 11" id="KW-0472">Membrane</keyword>
<keyword evidence="6 11" id="KW-0812">Transmembrane</keyword>
<dbReference type="PROSITE" id="PS50990">
    <property type="entry name" value="PEPTIDASE_C39"/>
    <property type="match status" value="1"/>
</dbReference>
<reference evidence="15" key="1">
    <citation type="submission" date="2020-09" db="EMBL/GenBank/DDBJ databases">
        <title>Genome seq and assembly of Tianweitania sp.</title>
        <authorList>
            <person name="Chhetri G."/>
        </authorList>
    </citation>
    <scope>NUCLEOTIDE SEQUENCE</scope>
    <source>
        <strain evidence="15">Rool2</strain>
    </source>
</reference>
<dbReference type="PROSITE" id="PS50929">
    <property type="entry name" value="ABC_TM1F"/>
    <property type="match status" value="1"/>
</dbReference>
<dbReference type="SUPFAM" id="SSF52540">
    <property type="entry name" value="P-loop containing nucleoside triphosphate hydrolases"/>
    <property type="match status" value="1"/>
</dbReference>
<dbReference type="InterPro" id="IPR036640">
    <property type="entry name" value="ABC1_TM_sf"/>
</dbReference>
<dbReference type="GO" id="GO:0016887">
    <property type="term" value="F:ATP hydrolysis activity"/>
    <property type="evidence" value="ECO:0007669"/>
    <property type="project" value="InterPro"/>
</dbReference>
<dbReference type="InterPro" id="IPR017871">
    <property type="entry name" value="ABC_transporter-like_CS"/>
</dbReference>
<evidence type="ECO:0000256" key="7">
    <source>
        <dbReference type="ARBA" id="ARBA00022741"/>
    </source>
</evidence>
<sequence length="714" mass="78780">MGTFQHTGLQCLALVARHHGIDLSPERLVHDYAVSDQPVATRQLLRMAKDAGMSARHLKLSWPGLFKLGEAYPALAQLGNGNWVVIAGALEGEDGGTIRVLDPLAQRPEMLLLNEQQFSKCWHGQVILLKRAFRLADDDQPFGFRWFIPEIIRQRSLFRDVALAALVLYGLGLATPIFFQIVIDKVLVHQSYATLTVLTIGIGVALLFDAAFTFLRRYLLLYATNKVDIRVATRTFGHLLNLPIALFEQTSAGVLVKHMQQVSRIREFLTGRLFLTFLDSLSLLVFLPILFLYSVKLTLVVLGFTALVGLVVMVLVGPFQRRLQALYKAEGERQSLLVETVHGMRTVKSLALEPRQRKVWDDSSAQSISVRYRVEKISTIAQAITGLLEKLMSVAIIGLGALDVFDGTMTIGALVAFNMLAGRVSGPLVQIVTMVHEYQEVALSVRMLGEIMNQRPEQFGRGRGLQPELSGRVEFSNVSFRYGPDGAPALDDVSFTVPAGTVFGIVGKSGSGKTTVTRLIQGLYTIQQGLVRIDGFDSRELDLVHLRKSIGVVLQDSFLFRGSVRDNIAAAKPDASIEEIAAAARIAGAEEFIERLPRGLETMLEENASNLSGGQKQRLAIARALITNPRLLILDEATSALDPDSEAIIRQNLRQIAQGRTVIIVSHRLSTLVDADAILVVERGKIADIGRHDALVSRCMTYRHLWSQQTRQVA</sequence>
<comment type="caution">
    <text evidence="15">The sequence shown here is derived from an EMBL/GenBank/DDBJ whole genome shotgun (WGS) entry which is preliminary data.</text>
</comment>
<keyword evidence="4" id="KW-1003">Cell membrane</keyword>
<dbReference type="EMBL" id="JACVVX010000003">
    <property type="protein sequence ID" value="MBD0415491.1"/>
    <property type="molecule type" value="Genomic_DNA"/>
</dbReference>
<evidence type="ECO:0000256" key="8">
    <source>
        <dbReference type="ARBA" id="ARBA00022840"/>
    </source>
</evidence>
<evidence type="ECO:0000256" key="10">
    <source>
        <dbReference type="ARBA" id="ARBA00023136"/>
    </source>
</evidence>
<dbReference type="Proteomes" id="UP000643405">
    <property type="component" value="Unassembled WGS sequence"/>
</dbReference>
<dbReference type="Gene3D" id="1.20.1560.10">
    <property type="entry name" value="ABC transporter type 1, transmembrane domain"/>
    <property type="match status" value="1"/>
</dbReference>
<dbReference type="InterPro" id="IPR039421">
    <property type="entry name" value="Type_1_exporter"/>
</dbReference>
<evidence type="ECO:0000259" key="14">
    <source>
        <dbReference type="PROSITE" id="PS50990"/>
    </source>
</evidence>
<dbReference type="InterPro" id="IPR003439">
    <property type="entry name" value="ABC_transporter-like_ATP-bd"/>
</dbReference>
<keyword evidence="8" id="KW-0067">ATP-binding</keyword>
<dbReference type="InterPro" id="IPR003593">
    <property type="entry name" value="AAA+_ATPase"/>
</dbReference>
<evidence type="ECO:0000256" key="4">
    <source>
        <dbReference type="ARBA" id="ARBA00022475"/>
    </source>
</evidence>
<dbReference type="PROSITE" id="PS50893">
    <property type="entry name" value="ABC_TRANSPORTER_2"/>
    <property type="match status" value="1"/>
</dbReference>
<feature type="transmembrane region" description="Helical" evidence="11">
    <location>
        <begin position="273"/>
        <end position="293"/>
    </location>
</feature>
<dbReference type="GO" id="GO:0034040">
    <property type="term" value="F:ATPase-coupled lipid transmembrane transporter activity"/>
    <property type="evidence" value="ECO:0007669"/>
    <property type="project" value="TreeGrafter"/>
</dbReference>
<evidence type="ECO:0000256" key="3">
    <source>
        <dbReference type="ARBA" id="ARBA00022448"/>
    </source>
</evidence>
<dbReference type="InterPro" id="IPR005074">
    <property type="entry name" value="Peptidase_C39"/>
</dbReference>
<dbReference type="GO" id="GO:0140359">
    <property type="term" value="F:ABC-type transporter activity"/>
    <property type="evidence" value="ECO:0007669"/>
    <property type="project" value="InterPro"/>
</dbReference>
<dbReference type="SMART" id="SM00382">
    <property type="entry name" value="AAA"/>
    <property type="match status" value="1"/>
</dbReference>
<evidence type="ECO:0000313" key="15">
    <source>
        <dbReference type="EMBL" id="MBD0415491.1"/>
    </source>
</evidence>
<accession>A0A8J6PKY2</accession>
<feature type="domain" description="ABC transmembrane type-1" evidence="13">
    <location>
        <begin position="161"/>
        <end position="440"/>
    </location>
</feature>
<gene>
    <name evidence="15" type="ORF">ICI42_12550</name>
</gene>
<keyword evidence="16" id="KW-1185">Reference proteome</keyword>
<evidence type="ECO:0000256" key="11">
    <source>
        <dbReference type="SAM" id="Phobius"/>
    </source>
</evidence>
<dbReference type="Pfam" id="PF03412">
    <property type="entry name" value="Peptidase_C39"/>
    <property type="match status" value="1"/>
</dbReference>
<dbReference type="GO" id="GO:0008233">
    <property type="term" value="F:peptidase activity"/>
    <property type="evidence" value="ECO:0007669"/>
    <property type="project" value="InterPro"/>
</dbReference>
<dbReference type="PANTHER" id="PTHR24221">
    <property type="entry name" value="ATP-BINDING CASSETTE SUB-FAMILY B"/>
    <property type="match status" value="1"/>
</dbReference>
<dbReference type="GO" id="GO:0005886">
    <property type="term" value="C:plasma membrane"/>
    <property type="evidence" value="ECO:0007669"/>
    <property type="project" value="UniProtKB-SubCell"/>
</dbReference>
<dbReference type="Pfam" id="PF00005">
    <property type="entry name" value="ABC_tran"/>
    <property type="match status" value="1"/>
</dbReference>
<dbReference type="Gene3D" id="3.40.50.300">
    <property type="entry name" value="P-loop containing nucleotide triphosphate hydrolases"/>
    <property type="match status" value="1"/>
</dbReference>
<feature type="domain" description="Peptidase C39" evidence="14">
    <location>
        <begin position="5"/>
        <end position="129"/>
    </location>
</feature>
<proteinExistence type="inferred from homology"/>
<dbReference type="GO" id="GO:0005524">
    <property type="term" value="F:ATP binding"/>
    <property type="evidence" value="ECO:0007669"/>
    <property type="project" value="UniProtKB-KW"/>
</dbReference>
<keyword evidence="5" id="KW-0762">Sugar transport</keyword>
<protein>
    <submittedName>
        <fullName evidence="15">Peptidase domain-containing ABC transporter</fullName>
    </submittedName>
</protein>
<evidence type="ECO:0000259" key="13">
    <source>
        <dbReference type="PROSITE" id="PS50929"/>
    </source>
</evidence>
<dbReference type="AlphaFoldDB" id="A0A8J6PKY2"/>
<comment type="similarity">
    <text evidence="2">Belongs to the ABC transporter superfamily.</text>
</comment>
<feature type="transmembrane region" description="Helical" evidence="11">
    <location>
        <begin position="299"/>
        <end position="319"/>
    </location>
</feature>
<dbReference type="InterPro" id="IPR011527">
    <property type="entry name" value="ABC1_TM_dom"/>
</dbReference>
<evidence type="ECO:0000256" key="1">
    <source>
        <dbReference type="ARBA" id="ARBA00004651"/>
    </source>
</evidence>
<dbReference type="PROSITE" id="PS00211">
    <property type="entry name" value="ABC_TRANSPORTER_1"/>
    <property type="match status" value="1"/>
</dbReference>
<comment type="subcellular location">
    <subcellularLocation>
        <location evidence="1">Cell membrane</location>
        <topology evidence="1">Multi-pass membrane protein</topology>
    </subcellularLocation>
</comment>
<feature type="domain" description="ABC transporter" evidence="12">
    <location>
        <begin position="473"/>
        <end position="708"/>
    </location>
</feature>
<evidence type="ECO:0000259" key="12">
    <source>
        <dbReference type="PROSITE" id="PS50893"/>
    </source>
</evidence>
<keyword evidence="7" id="KW-0547">Nucleotide-binding</keyword>
<dbReference type="Pfam" id="PF00664">
    <property type="entry name" value="ABC_membrane"/>
    <property type="match status" value="1"/>
</dbReference>
<evidence type="ECO:0000256" key="2">
    <source>
        <dbReference type="ARBA" id="ARBA00005417"/>
    </source>
</evidence>
<dbReference type="PANTHER" id="PTHR24221:SF647">
    <property type="entry name" value="BLL6336 PROTEIN"/>
    <property type="match status" value="1"/>
</dbReference>
<dbReference type="CDD" id="cd18783">
    <property type="entry name" value="ABC_6TM_PrtD_LapB_HlyB_like"/>
    <property type="match status" value="1"/>
</dbReference>
<name>A0A8J6PKY2_9HYPH</name>
<dbReference type="RefSeq" id="WP_188164904.1">
    <property type="nucleotide sequence ID" value="NZ_JACVVX010000003.1"/>
</dbReference>
<feature type="transmembrane region" description="Helical" evidence="11">
    <location>
        <begin position="161"/>
        <end position="183"/>
    </location>
</feature>
<evidence type="ECO:0000256" key="5">
    <source>
        <dbReference type="ARBA" id="ARBA00022597"/>
    </source>
</evidence>
<dbReference type="Gene3D" id="3.90.70.10">
    <property type="entry name" value="Cysteine proteinases"/>
    <property type="match status" value="1"/>
</dbReference>
<dbReference type="SUPFAM" id="SSF90123">
    <property type="entry name" value="ABC transporter transmembrane region"/>
    <property type="match status" value="1"/>
</dbReference>
<dbReference type="InterPro" id="IPR027417">
    <property type="entry name" value="P-loop_NTPase"/>
</dbReference>
<feature type="transmembrane region" description="Helical" evidence="11">
    <location>
        <begin position="195"/>
        <end position="215"/>
    </location>
</feature>
<keyword evidence="9 11" id="KW-1133">Transmembrane helix</keyword>
<dbReference type="GO" id="GO:0006508">
    <property type="term" value="P:proteolysis"/>
    <property type="evidence" value="ECO:0007669"/>
    <property type="project" value="InterPro"/>
</dbReference>